<evidence type="ECO:0000313" key="4">
    <source>
        <dbReference type="EMBL" id="KAF7188414.1"/>
    </source>
</evidence>
<keyword evidence="1" id="KW-0521">NADP</keyword>
<comment type="caution">
    <text evidence="4">The sequence shown here is derived from an EMBL/GenBank/DDBJ whole genome shotgun (WGS) entry which is preliminary data.</text>
</comment>
<keyword evidence="5" id="KW-1185">Reference proteome</keyword>
<feature type="non-terminal residue" evidence="4">
    <location>
        <position position="1"/>
    </location>
</feature>
<dbReference type="Gene3D" id="3.40.50.720">
    <property type="entry name" value="NAD(P)-binding Rossmann-like Domain"/>
    <property type="match status" value="1"/>
</dbReference>
<dbReference type="PANTHER" id="PTHR48106">
    <property type="entry name" value="QUINONE OXIDOREDUCTASE PIG3-RELATED"/>
    <property type="match status" value="1"/>
</dbReference>
<accession>A0A8H6VHM0</accession>
<dbReference type="SUPFAM" id="SSF50129">
    <property type="entry name" value="GroES-like"/>
    <property type="match status" value="1"/>
</dbReference>
<organism evidence="4 5">
    <name type="scientific">Pseudocercospora fuligena</name>
    <dbReference type="NCBI Taxonomy" id="685502"/>
    <lineage>
        <taxon>Eukaryota</taxon>
        <taxon>Fungi</taxon>
        <taxon>Dikarya</taxon>
        <taxon>Ascomycota</taxon>
        <taxon>Pezizomycotina</taxon>
        <taxon>Dothideomycetes</taxon>
        <taxon>Dothideomycetidae</taxon>
        <taxon>Mycosphaerellales</taxon>
        <taxon>Mycosphaerellaceae</taxon>
        <taxon>Pseudocercospora</taxon>
    </lineage>
</organism>
<dbReference type="PANTHER" id="PTHR48106:SF18">
    <property type="entry name" value="QUINONE OXIDOREDUCTASE PIG3"/>
    <property type="match status" value="1"/>
</dbReference>
<evidence type="ECO:0000313" key="5">
    <source>
        <dbReference type="Proteomes" id="UP000660729"/>
    </source>
</evidence>
<dbReference type="Gene3D" id="3.90.180.10">
    <property type="entry name" value="Medium-chain alcohol dehydrogenases, catalytic domain"/>
    <property type="match status" value="1"/>
</dbReference>
<dbReference type="SMART" id="SM00829">
    <property type="entry name" value="PKS_ER"/>
    <property type="match status" value="1"/>
</dbReference>
<reference evidence="4" key="1">
    <citation type="submission" date="2020-04" db="EMBL/GenBank/DDBJ databases">
        <title>Draft genome resource of the tomato pathogen Pseudocercospora fuligena.</title>
        <authorList>
            <person name="Zaccaron A."/>
        </authorList>
    </citation>
    <scope>NUCLEOTIDE SEQUENCE</scope>
    <source>
        <strain evidence="4">PF001</strain>
    </source>
</reference>
<feature type="domain" description="Enoyl reductase (ER)" evidence="3">
    <location>
        <begin position="60"/>
        <end position="373"/>
    </location>
</feature>
<dbReference type="AlphaFoldDB" id="A0A8H6VHM0"/>
<evidence type="ECO:0000256" key="1">
    <source>
        <dbReference type="ARBA" id="ARBA00022857"/>
    </source>
</evidence>
<dbReference type="InterPro" id="IPR014189">
    <property type="entry name" value="Quinone_OxRdtase_PIG3"/>
</dbReference>
<name>A0A8H6VHM0_9PEZI</name>
<keyword evidence="2" id="KW-0560">Oxidoreductase</keyword>
<evidence type="ECO:0000259" key="3">
    <source>
        <dbReference type="SMART" id="SM00829"/>
    </source>
</evidence>
<proteinExistence type="predicted"/>
<dbReference type="InterPro" id="IPR013154">
    <property type="entry name" value="ADH-like_N"/>
</dbReference>
<dbReference type="GO" id="GO:0070402">
    <property type="term" value="F:NADPH binding"/>
    <property type="evidence" value="ECO:0007669"/>
    <property type="project" value="TreeGrafter"/>
</dbReference>
<feature type="non-terminal residue" evidence="4">
    <location>
        <position position="378"/>
    </location>
</feature>
<sequence>QEHNKFFRLRIASDPSKNINKQLQVDKAKDCPSNWAHRRIVMPLKVMATMRAVDVKGGKGPASALFINDAIEKPTAKAGEVVVKMKAFGLNRADTLQRQGMYPVPPGVTKIMGLEFAGTVDEIGNDLSGSRGEDYKKGDEVFGLTYGGGYAEYVSVSKKMLLRKPKELSWEECAAVPEVWMTALQAIHLVGEWSPEKVKSILWHAGASSVSIAGIQLSRNLSPAPKIYATTRQDAKCDFVVNKIGATAAFNSTKSYPKADGSPGGTWADEVKRANNGQGVDLVIDYVGAPYFADNLAVLARDGRVVQLGVMGGTVLPEKTDISAFIMKRASFVGSTLRSRDPNYQGRLRDLFAEQVLPKLISGEYKPWIEKTLSTFAA</sequence>
<dbReference type="SUPFAM" id="SSF51735">
    <property type="entry name" value="NAD(P)-binding Rossmann-fold domains"/>
    <property type="match status" value="1"/>
</dbReference>
<dbReference type="Proteomes" id="UP000660729">
    <property type="component" value="Unassembled WGS sequence"/>
</dbReference>
<dbReference type="InterPro" id="IPR036291">
    <property type="entry name" value="NAD(P)-bd_dom_sf"/>
</dbReference>
<dbReference type="GO" id="GO:0016651">
    <property type="term" value="F:oxidoreductase activity, acting on NAD(P)H"/>
    <property type="evidence" value="ECO:0007669"/>
    <property type="project" value="TreeGrafter"/>
</dbReference>
<evidence type="ECO:0000256" key="2">
    <source>
        <dbReference type="ARBA" id="ARBA00023002"/>
    </source>
</evidence>
<dbReference type="InterPro" id="IPR011032">
    <property type="entry name" value="GroES-like_sf"/>
</dbReference>
<dbReference type="InterPro" id="IPR020843">
    <property type="entry name" value="ER"/>
</dbReference>
<dbReference type="OrthoDB" id="203908at2759"/>
<gene>
    <name evidence="4" type="ORF">HII31_10076</name>
</gene>
<dbReference type="CDD" id="cd05276">
    <property type="entry name" value="p53_inducible_oxidoreductase"/>
    <property type="match status" value="1"/>
</dbReference>
<dbReference type="InterPro" id="IPR013149">
    <property type="entry name" value="ADH-like_C"/>
</dbReference>
<protein>
    <submittedName>
        <fullName evidence="4">Quinone oxidoreductase PIG3</fullName>
    </submittedName>
</protein>
<dbReference type="EMBL" id="JABCIY010000209">
    <property type="protein sequence ID" value="KAF7188414.1"/>
    <property type="molecule type" value="Genomic_DNA"/>
</dbReference>
<dbReference type="Pfam" id="PF00107">
    <property type="entry name" value="ADH_zinc_N"/>
    <property type="match status" value="1"/>
</dbReference>
<dbReference type="Pfam" id="PF08240">
    <property type="entry name" value="ADH_N"/>
    <property type="match status" value="1"/>
</dbReference>